<dbReference type="PANTHER" id="PTHR20857">
    <property type="entry name" value="THIAMINE-PHOSPHATE PYROPHOSPHORYLASE"/>
    <property type="match status" value="1"/>
</dbReference>
<feature type="binding site" evidence="10">
    <location>
        <position position="135"/>
    </location>
    <ligand>
        <name>4-amino-2-methyl-5-(diphosphooxymethyl)pyrimidine</name>
        <dbReference type="ChEBI" id="CHEBI:57841"/>
    </ligand>
</feature>
<organism evidence="14 15">
    <name type="scientific">Mumia flava</name>
    <dbReference type="NCBI Taxonomy" id="1348852"/>
    <lineage>
        <taxon>Bacteria</taxon>
        <taxon>Bacillati</taxon>
        <taxon>Actinomycetota</taxon>
        <taxon>Actinomycetes</taxon>
        <taxon>Propionibacteriales</taxon>
        <taxon>Nocardioidaceae</taxon>
        <taxon>Mumia</taxon>
    </lineage>
</organism>
<dbReference type="Pfam" id="PF02581">
    <property type="entry name" value="TMP-TENI"/>
    <property type="match status" value="1"/>
</dbReference>
<dbReference type="Proteomes" id="UP000230842">
    <property type="component" value="Unassembled WGS sequence"/>
</dbReference>
<dbReference type="GO" id="GO:0009229">
    <property type="term" value="P:thiamine diphosphate biosynthetic process"/>
    <property type="evidence" value="ECO:0007669"/>
    <property type="project" value="UniProtKB-UniRule"/>
</dbReference>
<dbReference type="InterPro" id="IPR013785">
    <property type="entry name" value="Aldolase_TIM"/>
</dbReference>
<keyword evidence="4 10" id="KW-0479">Metal-binding</keyword>
<dbReference type="RefSeq" id="WP_211288185.1">
    <property type="nucleotide sequence ID" value="NZ_PGEZ01000002.1"/>
</dbReference>
<feature type="binding site" evidence="10">
    <location>
        <begin position="185"/>
        <end position="186"/>
    </location>
    <ligand>
        <name>2-[(2R,5Z)-2-carboxy-4-methylthiazol-5(2H)-ylidene]ethyl phosphate</name>
        <dbReference type="ChEBI" id="CHEBI:62899"/>
    </ligand>
</feature>
<evidence type="ECO:0000256" key="12">
    <source>
        <dbReference type="RuleBase" id="RU004253"/>
    </source>
</evidence>
<evidence type="ECO:0000256" key="5">
    <source>
        <dbReference type="ARBA" id="ARBA00022842"/>
    </source>
</evidence>
<comment type="function">
    <text evidence="1 10">Condenses 4-methyl-5-(beta-hydroxyethyl)thiazole monophosphate (THZ-P) and 2-methyl-4-amino-5-hydroxymethyl pyrimidine pyrophosphate (HMP-PP) to form thiamine monophosphate (TMP).</text>
</comment>
<dbReference type="EC" id="2.5.1.3" evidence="10"/>
<dbReference type="NCBIfam" id="TIGR00693">
    <property type="entry name" value="thiE"/>
    <property type="match status" value="1"/>
</dbReference>
<dbReference type="UniPathway" id="UPA00060">
    <property type="reaction ID" value="UER00141"/>
</dbReference>
<feature type="domain" description="Thiamine phosphate synthase/TenI" evidence="13">
    <location>
        <begin position="5"/>
        <end position="188"/>
    </location>
</feature>
<gene>
    <name evidence="10" type="primary">thiE</name>
    <name evidence="14" type="ORF">CLV56_3583</name>
</gene>
<feature type="binding site" evidence="10">
    <location>
        <position position="86"/>
    </location>
    <ligand>
        <name>Mg(2+)</name>
        <dbReference type="ChEBI" id="CHEBI:18420"/>
    </ligand>
</feature>
<dbReference type="InterPro" id="IPR036206">
    <property type="entry name" value="ThiamineP_synth_sf"/>
</dbReference>
<dbReference type="GO" id="GO:0000287">
    <property type="term" value="F:magnesium ion binding"/>
    <property type="evidence" value="ECO:0007669"/>
    <property type="project" value="UniProtKB-UniRule"/>
</dbReference>
<evidence type="ECO:0000256" key="7">
    <source>
        <dbReference type="ARBA" id="ARBA00047334"/>
    </source>
</evidence>
<feature type="binding site" evidence="10">
    <location>
        <position position="67"/>
    </location>
    <ligand>
        <name>Mg(2+)</name>
        <dbReference type="ChEBI" id="CHEBI:18420"/>
    </ligand>
</feature>
<evidence type="ECO:0000256" key="6">
    <source>
        <dbReference type="ARBA" id="ARBA00022977"/>
    </source>
</evidence>
<dbReference type="InterPro" id="IPR034291">
    <property type="entry name" value="TMP_synthase"/>
</dbReference>
<protein>
    <recommendedName>
        <fullName evidence="10">Thiamine-phosphate synthase</fullName>
        <shortName evidence="10">TP synthase</shortName>
        <shortName evidence="10">TPS</shortName>
        <ecNumber evidence="10">2.5.1.3</ecNumber>
    </recommendedName>
    <alternativeName>
        <fullName evidence="10">Thiamine-phosphate pyrophosphorylase</fullName>
        <shortName evidence="10">TMP pyrophosphorylase</shortName>
        <shortName evidence="10">TMP-PPase</shortName>
    </alternativeName>
</protein>
<accession>A0A2M9B7Y2</accession>
<reference evidence="14 15" key="1">
    <citation type="submission" date="2017-11" db="EMBL/GenBank/DDBJ databases">
        <title>Genomic Encyclopedia of Archaeal and Bacterial Type Strains, Phase II (KMG-II): From Individual Species to Whole Genera.</title>
        <authorList>
            <person name="Goeker M."/>
        </authorList>
    </citation>
    <scope>NUCLEOTIDE SEQUENCE [LARGE SCALE GENOMIC DNA]</scope>
    <source>
        <strain evidence="14 15">DSM 27763</strain>
    </source>
</reference>
<dbReference type="AlphaFoldDB" id="A0A2M9B7Y2"/>
<dbReference type="GO" id="GO:0005737">
    <property type="term" value="C:cytoplasm"/>
    <property type="evidence" value="ECO:0007669"/>
    <property type="project" value="TreeGrafter"/>
</dbReference>
<dbReference type="HAMAP" id="MF_00097">
    <property type="entry name" value="TMP_synthase"/>
    <property type="match status" value="1"/>
</dbReference>
<feature type="binding site" evidence="10">
    <location>
        <begin position="132"/>
        <end position="134"/>
    </location>
    <ligand>
        <name>2-[(2R,5Z)-2-carboxy-4-methylthiazol-5(2H)-ylidene]ethyl phosphate</name>
        <dbReference type="ChEBI" id="CHEBI:62899"/>
    </ligand>
</feature>
<name>A0A2M9B7Y2_9ACTN</name>
<keyword evidence="15" id="KW-1185">Reference proteome</keyword>
<keyword evidence="3 10" id="KW-0808">Transferase</keyword>
<evidence type="ECO:0000256" key="11">
    <source>
        <dbReference type="RuleBase" id="RU003826"/>
    </source>
</evidence>
<dbReference type="PANTHER" id="PTHR20857:SF15">
    <property type="entry name" value="THIAMINE-PHOSPHATE SYNTHASE"/>
    <property type="match status" value="1"/>
</dbReference>
<dbReference type="InterPro" id="IPR022998">
    <property type="entry name" value="ThiamineP_synth_TenI"/>
</dbReference>
<feature type="binding site" evidence="10">
    <location>
        <position position="105"/>
    </location>
    <ligand>
        <name>4-amino-2-methyl-5-(diphosphooxymethyl)pyrimidine</name>
        <dbReference type="ChEBI" id="CHEBI:57841"/>
    </ligand>
</feature>
<dbReference type="GO" id="GO:0009228">
    <property type="term" value="P:thiamine biosynthetic process"/>
    <property type="evidence" value="ECO:0007669"/>
    <property type="project" value="UniProtKB-KW"/>
</dbReference>
<evidence type="ECO:0000256" key="10">
    <source>
        <dbReference type="HAMAP-Rule" id="MF_00097"/>
    </source>
</evidence>
<comment type="cofactor">
    <cofactor evidence="10">
        <name>Mg(2+)</name>
        <dbReference type="ChEBI" id="CHEBI:18420"/>
    </cofactor>
    <text evidence="10">Binds 1 Mg(2+) ion per subunit.</text>
</comment>
<evidence type="ECO:0000256" key="1">
    <source>
        <dbReference type="ARBA" id="ARBA00003814"/>
    </source>
</evidence>
<comment type="catalytic activity">
    <reaction evidence="7 10 11">
        <text>4-methyl-5-(2-phosphooxyethyl)-thiazole + 4-amino-2-methyl-5-(diphosphooxymethyl)pyrimidine + H(+) = thiamine phosphate + diphosphate</text>
        <dbReference type="Rhea" id="RHEA:22328"/>
        <dbReference type="ChEBI" id="CHEBI:15378"/>
        <dbReference type="ChEBI" id="CHEBI:33019"/>
        <dbReference type="ChEBI" id="CHEBI:37575"/>
        <dbReference type="ChEBI" id="CHEBI:57841"/>
        <dbReference type="ChEBI" id="CHEBI:58296"/>
        <dbReference type="EC" id="2.5.1.3"/>
    </reaction>
</comment>
<evidence type="ECO:0000256" key="8">
    <source>
        <dbReference type="ARBA" id="ARBA00047851"/>
    </source>
</evidence>
<proteinExistence type="inferred from homology"/>
<evidence type="ECO:0000256" key="9">
    <source>
        <dbReference type="ARBA" id="ARBA00047883"/>
    </source>
</evidence>
<comment type="pathway">
    <text evidence="2 10 12">Cofactor biosynthesis; thiamine diphosphate biosynthesis; thiamine phosphate from 4-amino-2-methyl-5-diphosphomethylpyrimidine and 4-methyl-5-(2-phosphoethyl)-thiazole: step 1/1.</text>
</comment>
<feature type="binding site" evidence="10">
    <location>
        <position position="165"/>
    </location>
    <ligand>
        <name>2-[(2R,5Z)-2-carboxy-4-methylthiazol-5(2H)-ylidene]ethyl phosphate</name>
        <dbReference type="ChEBI" id="CHEBI:62899"/>
    </ligand>
</feature>
<sequence>MDLRLYLVSGDVPLGSDLIDVLEQAALGGAATIQLRLKGASPAERVRRAAEAAERLAPIGTTFVVNDDIDAALAVEGAGLHVGPDDLHPAAAREALGPDRVIGWSLHDLAQLDDAEALAASDYLAVSPVWPTPTKPDTTAPWGLDGVRRLRDAVPPEVPLLAIGGIDATNAASVIDAGADGICVVSAICAAPDPYGAAIGLRRVVDAALDERSMR</sequence>
<dbReference type="GO" id="GO:0004789">
    <property type="term" value="F:thiamine-phosphate diphosphorylase activity"/>
    <property type="evidence" value="ECO:0007669"/>
    <property type="project" value="UniProtKB-UniRule"/>
</dbReference>
<evidence type="ECO:0000256" key="2">
    <source>
        <dbReference type="ARBA" id="ARBA00005165"/>
    </source>
</evidence>
<comment type="similarity">
    <text evidence="10 11">Belongs to the thiamine-phosphate synthase family.</text>
</comment>
<dbReference type="SUPFAM" id="SSF51391">
    <property type="entry name" value="Thiamin phosphate synthase"/>
    <property type="match status" value="1"/>
</dbReference>
<dbReference type="CDD" id="cd00564">
    <property type="entry name" value="TMP_TenI"/>
    <property type="match status" value="1"/>
</dbReference>
<evidence type="ECO:0000256" key="4">
    <source>
        <dbReference type="ARBA" id="ARBA00022723"/>
    </source>
</evidence>
<dbReference type="EMBL" id="PGEZ01000002">
    <property type="protein sequence ID" value="PJJ54079.1"/>
    <property type="molecule type" value="Genomic_DNA"/>
</dbReference>
<comment type="catalytic activity">
    <reaction evidence="9 10 11">
        <text>2-[(2R,5Z)-2-carboxy-4-methylthiazol-5(2H)-ylidene]ethyl phosphate + 4-amino-2-methyl-5-(diphosphooxymethyl)pyrimidine + 2 H(+) = thiamine phosphate + CO2 + diphosphate</text>
        <dbReference type="Rhea" id="RHEA:47844"/>
        <dbReference type="ChEBI" id="CHEBI:15378"/>
        <dbReference type="ChEBI" id="CHEBI:16526"/>
        <dbReference type="ChEBI" id="CHEBI:33019"/>
        <dbReference type="ChEBI" id="CHEBI:37575"/>
        <dbReference type="ChEBI" id="CHEBI:57841"/>
        <dbReference type="ChEBI" id="CHEBI:62899"/>
        <dbReference type="EC" id="2.5.1.3"/>
    </reaction>
</comment>
<keyword evidence="5 10" id="KW-0460">Magnesium</keyword>
<evidence type="ECO:0000313" key="14">
    <source>
        <dbReference type="EMBL" id="PJJ54079.1"/>
    </source>
</evidence>
<dbReference type="Gene3D" id="3.20.20.70">
    <property type="entry name" value="Aldolase class I"/>
    <property type="match status" value="1"/>
</dbReference>
<evidence type="ECO:0000313" key="15">
    <source>
        <dbReference type="Proteomes" id="UP000230842"/>
    </source>
</evidence>
<comment type="caution">
    <text evidence="14">The sequence shown here is derived from an EMBL/GenBank/DDBJ whole genome shotgun (WGS) entry which is preliminary data.</text>
</comment>
<evidence type="ECO:0000256" key="3">
    <source>
        <dbReference type="ARBA" id="ARBA00022679"/>
    </source>
</evidence>
<feature type="binding site" evidence="10">
    <location>
        <position position="66"/>
    </location>
    <ligand>
        <name>4-amino-2-methyl-5-(diphosphooxymethyl)pyrimidine</name>
        <dbReference type="ChEBI" id="CHEBI:57841"/>
    </ligand>
</feature>
<feature type="binding site" evidence="10">
    <location>
        <begin position="34"/>
        <end position="38"/>
    </location>
    <ligand>
        <name>4-amino-2-methyl-5-(diphosphooxymethyl)pyrimidine</name>
        <dbReference type="ChEBI" id="CHEBI:57841"/>
    </ligand>
</feature>
<comment type="catalytic activity">
    <reaction evidence="8 10 11">
        <text>2-(2-carboxy-4-methylthiazol-5-yl)ethyl phosphate + 4-amino-2-methyl-5-(diphosphooxymethyl)pyrimidine + 2 H(+) = thiamine phosphate + CO2 + diphosphate</text>
        <dbReference type="Rhea" id="RHEA:47848"/>
        <dbReference type="ChEBI" id="CHEBI:15378"/>
        <dbReference type="ChEBI" id="CHEBI:16526"/>
        <dbReference type="ChEBI" id="CHEBI:33019"/>
        <dbReference type="ChEBI" id="CHEBI:37575"/>
        <dbReference type="ChEBI" id="CHEBI:57841"/>
        <dbReference type="ChEBI" id="CHEBI:62890"/>
        <dbReference type="EC" id="2.5.1.3"/>
    </reaction>
</comment>
<evidence type="ECO:0000259" key="13">
    <source>
        <dbReference type="Pfam" id="PF02581"/>
    </source>
</evidence>
<keyword evidence="6 10" id="KW-0784">Thiamine biosynthesis</keyword>